<name>A0A2J8I849_VIBDI</name>
<comment type="subcellular location">
    <subcellularLocation>
        <location evidence="1">Membrane</location>
    </subcellularLocation>
</comment>
<keyword evidence="4 5" id="KW-0472">Membrane</keyword>
<evidence type="ECO:0000313" key="8">
    <source>
        <dbReference type="EMBL" id="PNI06700.1"/>
    </source>
</evidence>
<dbReference type="Proteomes" id="UP000236449">
    <property type="component" value="Unassembled WGS sequence"/>
</dbReference>
<keyword evidence="2 5" id="KW-0812">Transmembrane</keyword>
<dbReference type="PANTHER" id="PTHR46663">
    <property type="entry name" value="DIGUANYLATE CYCLASE DGCT-RELATED"/>
    <property type="match status" value="1"/>
</dbReference>
<dbReference type="SUPFAM" id="SSF55073">
    <property type="entry name" value="Nucleotide cyclase"/>
    <property type="match status" value="1"/>
</dbReference>
<dbReference type="Gene3D" id="3.30.450.350">
    <property type="entry name" value="CHASE domain"/>
    <property type="match status" value="1"/>
</dbReference>
<feature type="domain" description="GGDEF" evidence="7">
    <location>
        <begin position="326"/>
        <end position="452"/>
    </location>
</feature>
<accession>A0A2J8I849</accession>
<evidence type="ECO:0000256" key="2">
    <source>
        <dbReference type="ARBA" id="ARBA00022692"/>
    </source>
</evidence>
<dbReference type="Pfam" id="PF00990">
    <property type="entry name" value="GGDEF"/>
    <property type="match status" value="1"/>
</dbReference>
<sequence>MGAISGKLWIVRTLLLTFLLIFAGLIESFNVSQRNFMREGLYTRAKEELLSIRFRLEASILSDIYATNGLQALVTLRPDADIVDWPQVAASVLRKGKHVQVVGLAPNDVIKYIYPLEGNQAALGLDYRTVPQQWESINKAREIQDIFISGPVNLVQGGKAIVARVPIFTDPPINSEYWGVCSIVINWDSLFSESGVETFGYSYNFAIRGIESSGDQGDVFYGELSTFDNAFATEVVNFPYGSWVIAASEKRDFLDQLPWYQSNIIRLQGYPFLLILIILAFIIYRLYTIANERAMFDELTKLPNRRYFMFTLQHFFELAEKSKGKNSFAILNIDLDKFKSINDKYGHDAGDKVLIACSERILSALRASDIVSRMGGDEFLILLPRINRVSDLESISKSIEKAISDSPVIYDKTLLNIHASVGYTLYQSKFVDIDDMLKAADEAMYAVKNRLV</sequence>
<comment type="caution">
    <text evidence="8">The sequence shown here is derived from an EMBL/GenBank/DDBJ whole genome shotgun (WGS) entry which is preliminary data.</text>
</comment>
<feature type="domain" description="CHASE" evidence="6">
    <location>
        <begin position="109"/>
        <end position="246"/>
    </location>
</feature>
<reference evidence="8 9" key="1">
    <citation type="submission" date="2018-01" db="EMBL/GenBank/DDBJ databases">
        <title>Draft genome sequences of six Vibrio diazotrophicus strains isolated from deep-sea sediments of the Baltic Sea.</title>
        <authorList>
            <person name="Castillo D."/>
            <person name="Vandieken V."/>
            <person name="Chiang O."/>
            <person name="Middelboe M."/>
        </authorList>
    </citation>
    <scope>NUCLEOTIDE SEQUENCE [LARGE SCALE GENOMIC DNA]</scope>
    <source>
        <strain evidence="8 9">60.27F</strain>
    </source>
</reference>
<dbReference type="SMART" id="SM01079">
    <property type="entry name" value="CHASE"/>
    <property type="match status" value="1"/>
</dbReference>
<evidence type="ECO:0000256" key="1">
    <source>
        <dbReference type="ARBA" id="ARBA00004370"/>
    </source>
</evidence>
<dbReference type="PANTHER" id="PTHR46663:SF2">
    <property type="entry name" value="GGDEF DOMAIN-CONTAINING PROTEIN"/>
    <property type="match status" value="1"/>
</dbReference>
<evidence type="ECO:0000259" key="7">
    <source>
        <dbReference type="PROSITE" id="PS50887"/>
    </source>
</evidence>
<evidence type="ECO:0000256" key="3">
    <source>
        <dbReference type="ARBA" id="ARBA00022989"/>
    </source>
</evidence>
<dbReference type="PROSITE" id="PS50839">
    <property type="entry name" value="CHASE"/>
    <property type="match status" value="1"/>
</dbReference>
<keyword evidence="3 5" id="KW-1133">Transmembrane helix</keyword>
<gene>
    <name evidence="8" type="ORF">C1N32_01445</name>
</gene>
<dbReference type="GO" id="GO:0016020">
    <property type="term" value="C:membrane"/>
    <property type="evidence" value="ECO:0007669"/>
    <property type="project" value="UniProtKB-SubCell"/>
</dbReference>
<evidence type="ECO:0000313" key="9">
    <source>
        <dbReference type="Proteomes" id="UP000236449"/>
    </source>
</evidence>
<organism evidence="8 9">
    <name type="scientific">Vibrio diazotrophicus</name>
    <dbReference type="NCBI Taxonomy" id="685"/>
    <lineage>
        <taxon>Bacteria</taxon>
        <taxon>Pseudomonadati</taxon>
        <taxon>Pseudomonadota</taxon>
        <taxon>Gammaproteobacteria</taxon>
        <taxon>Vibrionales</taxon>
        <taxon>Vibrionaceae</taxon>
        <taxon>Vibrio</taxon>
    </lineage>
</organism>
<dbReference type="SMART" id="SM00267">
    <property type="entry name" value="GGDEF"/>
    <property type="match status" value="1"/>
</dbReference>
<feature type="transmembrane region" description="Helical" evidence="5">
    <location>
        <begin position="269"/>
        <end position="287"/>
    </location>
</feature>
<dbReference type="OrthoDB" id="9812260at2"/>
<dbReference type="GO" id="GO:0007165">
    <property type="term" value="P:signal transduction"/>
    <property type="evidence" value="ECO:0007669"/>
    <property type="project" value="UniProtKB-ARBA"/>
</dbReference>
<proteinExistence type="predicted"/>
<dbReference type="PROSITE" id="PS50887">
    <property type="entry name" value="GGDEF"/>
    <property type="match status" value="1"/>
</dbReference>
<dbReference type="InterPro" id="IPR042240">
    <property type="entry name" value="CHASE_sf"/>
</dbReference>
<evidence type="ECO:0000259" key="6">
    <source>
        <dbReference type="PROSITE" id="PS50839"/>
    </source>
</evidence>
<protein>
    <submittedName>
        <fullName evidence="8">Sensor domain-containing diguanylate cyclase</fullName>
    </submittedName>
</protein>
<evidence type="ECO:0000256" key="4">
    <source>
        <dbReference type="ARBA" id="ARBA00023136"/>
    </source>
</evidence>
<dbReference type="InterPro" id="IPR043128">
    <property type="entry name" value="Rev_trsase/Diguanyl_cyclase"/>
</dbReference>
<dbReference type="Pfam" id="PF03924">
    <property type="entry name" value="CHASE"/>
    <property type="match status" value="1"/>
</dbReference>
<dbReference type="GO" id="GO:0003824">
    <property type="term" value="F:catalytic activity"/>
    <property type="evidence" value="ECO:0007669"/>
    <property type="project" value="UniProtKB-ARBA"/>
</dbReference>
<dbReference type="InterPro" id="IPR029787">
    <property type="entry name" value="Nucleotide_cyclase"/>
</dbReference>
<dbReference type="RefSeq" id="WP_102965190.1">
    <property type="nucleotide sequence ID" value="NZ_JAPWHJ010000001.1"/>
</dbReference>
<dbReference type="InterPro" id="IPR000160">
    <property type="entry name" value="GGDEF_dom"/>
</dbReference>
<dbReference type="AlphaFoldDB" id="A0A2J8I849"/>
<dbReference type="InterPro" id="IPR052163">
    <property type="entry name" value="DGC-Regulatory_Protein"/>
</dbReference>
<evidence type="ECO:0000256" key="5">
    <source>
        <dbReference type="SAM" id="Phobius"/>
    </source>
</evidence>
<dbReference type="InterPro" id="IPR006189">
    <property type="entry name" value="CHASE_dom"/>
</dbReference>
<dbReference type="CDD" id="cd01949">
    <property type="entry name" value="GGDEF"/>
    <property type="match status" value="1"/>
</dbReference>
<dbReference type="Gene3D" id="3.30.70.270">
    <property type="match status" value="1"/>
</dbReference>
<dbReference type="NCBIfam" id="TIGR00254">
    <property type="entry name" value="GGDEF"/>
    <property type="match status" value="1"/>
</dbReference>
<dbReference type="EMBL" id="POSK01000001">
    <property type="protein sequence ID" value="PNI06700.1"/>
    <property type="molecule type" value="Genomic_DNA"/>
</dbReference>